<evidence type="ECO:0000313" key="2">
    <source>
        <dbReference type="Proteomes" id="UP000193484"/>
    </source>
</evidence>
<evidence type="ECO:0000313" key="1">
    <source>
        <dbReference type="EMBL" id="ORU97244.1"/>
    </source>
</evidence>
<dbReference type="STRING" id="1793.AWC04_18345"/>
<dbReference type="RefSeq" id="WP_085100135.1">
    <property type="nucleotide sequence ID" value="NZ_AP022603.1"/>
</dbReference>
<sequence>MSARAAAAAVADHAIANEMPLPWVTVYAAEAYLLLGCEPPLAHGPAIAMARREIGVEGETQVLAWLADHRDWITAAGAALTALDDLETDPIPDTPREAALIGAAAERAALAAGAPLAEVIWHGTCATAQAQARFWGIEPGITRICGADPIAGAAARWAALPNARLIEIANAVHQRLREFAAAAEAAEADKAAAEEAGR</sequence>
<accession>A0A1X1R017</accession>
<proteinExistence type="predicted"/>
<keyword evidence="2" id="KW-1185">Reference proteome</keyword>
<name>A0A1X1R017_MYCFA</name>
<protein>
    <submittedName>
        <fullName evidence="1">Uncharacterized protein</fullName>
    </submittedName>
</protein>
<gene>
    <name evidence="1" type="ORF">AWC04_18345</name>
</gene>
<reference evidence="1 2" key="1">
    <citation type="submission" date="2016-01" db="EMBL/GenBank/DDBJ databases">
        <title>The new phylogeny of the genus Mycobacterium.</title>
        <authorList>
            <person name="Tarcisio F."/>
            <person name="Conor M."/>
            <person name="Antonella G."/>
            <person name="Elisabetta G."/>
            <person name="Giulia F.S."/>
            <person name="Sara T."/>
            <person name="Anna F."/>
            <person name="Clotilde B."/>
            <person name="Roberto B."/>
            <person name="Veronica D.S."/>
            <person name="Fabio R."/>
            <person name="Monica P."/>
            <person name="Olivier J."/>
            <person name="Enrico T."/>
            <person name="Nicola S."/>
        </authorList>
    </citation>
    <scope>NUCLEOTIDE SEQUENCE [LARGE SCALE GENOMIC DNA]</scope>
    <source>
        <strain evidence="1 2">DSM 44179</strain>
    </source>
</reference>
<comment type="caution">
    <text evidence="1">The sequence shown here is derived from an EMBL/GenBank/DDBJ whole genome shotgun (WGS) entry which is preliminary data.</text>
</comment>
<dbReference type="AlphaFoldDB" id="A0A1X1R017"/>
<dbReference type="Proteomes" id="UP000193484">
    <property type="component" value="Unassembled WGS sequence"/>
</dbReference>
<dbReference type="EMBL" id="LQOJ01000069">
    <property type="protein sequence ID" value="ORU97244.1"/>
    <property type="molecule type" value="Genomic_DNA"/>
</dbReference>
<organism evidence="1 2">
    <name type="scientific">Mycolicibacterium fallax</name>
    <name type="common">Mycobacterium fallax</name>
    <dbReference type="NCBI Taxonomy" id="1793"/>
    <lineage>
        <taxon>Bacteria</taxon>
        <taxon>Bacillati</taxon>
        <taxon>Actinomycetota</taxon>
        <taxon>Actinomycetes</taxon>
        <taxon>Mycobacteriales</taxon>
        <taxon>Mycobacteriaceae</taxon>
        <taxon>Mycolicibacterium</taxon>
    </lineage>
</organism>